<dbReference type="PRINTS" id="PR00109">
    <property type="entry name" value="TYRKINASE"/>
</dbReference>
<dbReference type="Pfam" id="PF07714">
    <property type="entry name" value="PK_Tyr_Ser-Thr"/>
    <property type="match status" value="1"/>
</dbReference>
<dbReference type="Pfam" id="PF00018">
    <property type="entry name" value="SH3_1"/>
    <property type="match status" value="1"/>
</dbReference>
<dbReference type="FunFam" id="3.30.200.20:FF:000053">
    <property type="entry name" value="Tyrosine-protein kinase"/>
    <property type="match status" value="1"/>
</dbReference>
<dbReference type="SMART" id="SM00326">
    <property type="entry name" value="SH3"/>
    <property type="match status" value="1"/>
</dbReference>
<evidence type="ECO:0000313" key="14">
    <source>
        <dbReference type="Proteomes" id="UP000005239"/>
    </source>
</evidence>
<dbReference type="PANTHER" id="PTHR24418">
    <property type="entry name" value="TYROSINE-PROTEIN KINASE"/>
    <property type="match status" value="1"/>
</dbReference>
<reference evidence="14" key="1">
    <citation type="journal article" date="2008" name="Nat. Genet.">
        <title>The Pristionchus pacificus genome provides a unique perspective on nematode lifestyle and parasitism.</title>
        <authorList>
            <person name="Dieterich C."/>
            <person name="Clifton S.W."/>
            <person name="Schuster L.N."/>
            <person name="Chinwalla A."/>
            <person name="Delehaunty K."/>
            <person name="Dinkelacker I."/>
            <person name="Fulton L."/>
            <person name="Fulton R."/>
            <person name="Godfrey J."/>
            <person name="Minx P."/>
            <person name="Mitreva M."/>
            <person name="Roeseler W."/>
            <person name="Tian H."/>
            <person name="Witte H."/>
            <person name="Yang S.P."/>
            <person name="Wilson R.K."/>
            <person name="Sommer R.J."/>
        </authorList>
    </citation>
    <scope>NUCLEOTIDE SEQUENCE [LARGE SCALE GENOMIC DNA]</scope>
    <source>
        <strain evidence="14">PS312</strain>
    </source>
</reference>
<evidence type="ECO:0000256" key="3">
    <source>
        <dbReference type="ARBA" id="ARBA00022679"/>
    </source>
</evidence>
<dbReference type="InterPro" id="IPR017441">
    <property type="entry name" value="Protein_kinase_ATP_BS"/>
</dbReference>
<dbReference type="InterPro" id="IPR036860">
    <property type="entry name" value="SH2_dom_sf"/>
</dbReference>
<dbReference type="InterPro" id="IPR036028">
    <property type="entry name" value="SH3-like_dom_sf"/>
</dbReference>
<evidence type="ECO:0000256" key="11">
    <source>
        <dbReference type="RuleBase" id="RU362096"/>
    </source>
</evidence>
<gene>
    <name evidence="13" type="primary">WBGene00115556</name>
</gene>
<dbReference type="PROSITE" id="PS00107">
    <property type="entry name" value="PROTEIN_KINASE_ATP"/>
    <property type="match status" value="1"/>
</dbReference>
<keyword evidence="7" id="KW-0727">SH2 domain</keyword>
<dbReference type="Gene3D" id="1.10.510.10">
    <property type="entry name" value="Transferase(Phosphotransferase) domain 1"/>
    <property type="match status" value="1"/>
</dbReference>
<dbReference type="InterPro" id="IPR000719">
    <property type="entry name" value="Prot_kinase_dom"/>
</dbReference>
<evidence type="ECO:0000256" key="6">
    <source>
        <dbReference type="ARBA" id="ARBA00022840"/>
    </source>
</evidence>
<dbReference type="Gene3D" id="2.30.30.40">
    <property type="entry name" value="SH3 Domains"/>
    <property type="match status" value="1"/>
</dbReference>
<reference evidence="13" key="2">
    <citation type="submission" date="2022-06" db="UniProtKB">
        <authorList>
            <consortium name="EnsemblMetazoa"/>
        </authorList>
    </citation>
    <scope>IDENTIFICATION</scope>
    <source>
        <strain evidence="13">PS312</strain>
    </source>
</reference>
<accession>A0A8R1YLF5</accession>
<dbReference type="InterPro" id="IPR008266">
    <property type="entry name" value="Tyr_kinase_AS"/>
</dbReference>
<dbReference type="GO" id="GO:0005886">
    <property type="term" value="C:plasma membrane"/>
    <property type="evidence" value="ECO:0000318"/>
    <property type="project" value="GO_Central"/>
</dbReference>
<dbReference type="CDD" id="cd11845">
    <property type="entry name" value="SH3_Src_like"/>
    <property type="match status" value="1"/>
</dbReference>
<proteinExistence type="inferred from homology"/>
<dbReference type="GO" id="GO:0005102">
    <property type="term" value="F:signaling receptor binding"/>
    <property type="evidence" value="ECO:0000318"/>
    <property type="project" value="GO_Central"/>
</dbReference>
<keyword evidence="4 11" id="KW-0547">Nucleotide-binding</keyword>
<accession>A0A2A6BKY1</accession>
<dbReference type="SMART" id="SM00252">
    <property type="entry name" value="SH2"/>
    <property type="match status" value="1"/>
</dbReference>
<organism evidence="13 14">
    <name type="scientific">Pristionchus pacificus</name>
    <name type="common">Parasitic nematode worm</name>
    <dbReference type="NCBI Taxonomy" id="54126"/>
    <lineage>
        <taxon>Eukaryota</taxon>
        <taxon>Metazoa</taxon>
        <taxon>Ecdysozoa</taxon>
        <taxon>Nematoda</taxon>
        <taxon>Chromadorea</taxon>
        <taxon>Rhabditida</taxon>
        <taxon>Rhabditina</taxon>
        <taxon>Diplogasteromorpha</taxon>
        <taxon>Diplogasteroidea</taxon>
        <taxon>Neodiplogasteridae</taxon>
        <taxon>Pristionchus</taxon>
    </lineage>
</organism>
<dbReference type="GO" id="GO:0048565">
    <property type="term" value="P:digestive tract development"/>
    <property type="evidence" value="ECO:0007669"/>
    <property type="project" value="UniProtKB-ARBA"/>
</dbReference>
<evidence type="ECO:0000313" key="13">
    <source>
        <dbReference type="EnsemblMetazoa" id="PPA26002.1"/>
    </source>
</evidence>
<dbReference type="InterPro" id="IPR001452">
    <property type="entry name" value="SH3_domain"/>
</dbReference>
<dbReference type="InterPro" id="IPR011009">
    <property type="entry name" value="Kinase-like_dom_sf"/>
</dbReference>
<dbReference type="EnsemblMetazoa" id="PPA26002.1">
    <property type="protein sequence ID" value="PPA26002.1"/>
    <property type="gene ID" value="WBGene00115556"/>
</dbReference>
<dbReference type="PRINTS" id="PR00401">
    <property type="entry name" value="SH2DOMAIN"/>
</dbReference>
<dbReference type="EC" id="2.7.10.2" evidence="11"/>
<feature type="region of interest" description="Disordered" evidence="12">
    <location>
        <begin position="1"/>
        <end position="33"/>
    </location>
</feature>
<dbReference type="InterPro" id="IPR000980">
    <property type="entry name" value="SH2"/>
</dbReference>
<evidence type="ECO:0000256" key="12">
    <source>
        <dbReference type="SAM" id="MobiDB-lite"/>
    </source>
</evidence>
<keyword evidence="5 11" id="KW-0418">Kinase</keyword>
<evidence type="ECO:0000256" key="4">
    <source>
        <dbReference type="ARBA" id="ARBA00022741"/>
    </source>
</evidence>
<keyword evidence="3 11" id="KW-0808">Transferase</keyword>
<keyword evidence="2" id="KW-0597">Phosphoprotein</keyword>
<dbReference type="PROSITE" id="PS50001">
    <property type="entry name" value="SH2"/>
    <property type="match status" value="1"/>
</dbReference>
<dbReference type="PRINTS" id="PR00452">
    <property type="entry name" value="SH3DOMAIN"/>
</dbReference>
<dbReference type="Pfam" id="PF00017">
    <property type="entry name" value="SH2"/>
    <property type="match status" value="1"/>
</dbReference>
<evidence type="ECO:0000256" key="5">
    <source>
        <dbReference type="ARBA" id="ARBA00022777"/>
    </source>
</evidence>
<dbReference type="InterPro" id="IPR050198">
    <property type="entry name" value="Non-receptor_tyrosine_kinases"/>
</dbReference>
<evidence type="ECO:0000256" key="9">
    <source>
        <dbReference type="ARBA" id="ARBA00051245"/>
    </source>
</evidence>
<keyword evidence="14" id="KW-1185">Reference proteome</keyword>
<comment type="similarity">
    <text evidence="10">Belongs to the protein kinase superfamily. Tyr protein kinase family. SRC subfamily.</text>
</comment>
<feature type="compositionally biased region" description="Basic residues" evidence="12">
    <location>
        <begin position="9"/>
        <end position="22"/>
    </location>
</feature>
<dbReference type="PROSITE" id="PS00109">
    <property type="entry name" value="PROTEIN_KINASE_TYR"/>
    <property type="match status" value="1"/>
</dbReference>
<dbReference type="GO" id="GO:0007169">
    <property type="term" value="P:cell surface receptor protein tyrosine kinase signaling pathway"/>
    <property type="evidence" value="ECO:0000318"/>
    <property type="project" value="GO_Central"/>
</dbReference>
<dbReference type="GO" id="GO:0004715">
    <property type="term" value="F:non-membrane spanning protein tyrosine kinase activity"/>
    <property type="evidence" value="ECO:0000318"/>
    <property type="project" value="GO_Central"/>
</dbReference>
<dbReference type="InterPro" id="IPR001245">
    <property type="entry name" value="Ser-Thr/Tyr_kinase_cat_dom"/>
</dbReference>
<evidence type="ECO:0000256" key="2">
    <source>
        <dbReference type="ARBA" id="ARBA00022553"/>
    </source>
</evidence>
<dbReference type="FunFam" id="1.10.510.10:FF:000399">
    <property type="entry name" value="Tyrosine-protein kinase"/>
    <property type="match status" value="1"/>
</dbReference>
<dbReference type="SUPFAM" id="SSF55550">
    <property type="entry name" value="SH2 domain"/>
    <property type="match status" value="1"/>
</dbReference>
<comment type="catalytic activity">
    <reaction evidence="9 11">
        <text>L-tyrosyl-[protein] + ATP = O-phospho-L-tyrosyl-[protein] + ADP + H(+)</text>
        <dbReference type="Rhea" id="RHEA:10596"/>
        <dbReference type="Rhea" id="RHEA-COMP:10136"/>
        <dbReference type="Rhea" id="RHEA-COMP:20101"/>
        <dbReference type="ChEBI" id="CHEBI:15378"/>
        <dbReference type="ChEBI" id="CHEBI:30616"/>
        <dbReference type="ChEBI" id="CHEBI:46858"/>
        <dbReference type="ChEBI" id="CHEBI:61978"/>
        <dbReference type="ChEBI" id="CHEBI:456216"/>
        <dbReference type="EC" id="2.7.10.2"/>
    </reaction>
</comment>
<dbReference type="PROSITE" id="PS50002">
    <property type="entry name" value="SH3"/>
    <property type="match status" value="1"/>
</dbReference>
<dbReference type="Gene3D" id="3.30.505.10">
    <property type="entry name" value="SH2 domain"/>
    <property type="match status" value="1"/>
</dbReference>
<keyword evidence="8 11" id="KW-0829">Tyrosine-protein kinase</keyword>
<dbReference type="PROSITE" id="PS50011">
    <property type="entry name" value="PROTEIN_KINASE_DOM"/>
    <property type="match status" value="1"/>
</dbReference>
<dbReference type="Proteomes" id="UP000005239">
    <property type="component" value="Unassembled WGS sequence"/>
</dbReference>
<evidence type="ECO:0000256" key="8">
    <source>
        <dbReference type="ARBA" id="ARBA00023137"/>
    </source>
</evidence>
<dbReference type="SMART" id="SM00219">
    <property type="entry name" value="TyrKc"/>
    <property type="match status" value="1"/>
</dbReference>
<protein>
    <recommendedName>
        <fullName evidence="11">Tyrosine-protein kinase</fullName>
        <ecNumber evidence="11">2.7.10.2</ecNumber>
    </recommendedName>
</protein>
<keyword evidence="6 11" id="KW-0067">ATP-binding</keyword>
<dbReference type="AlphaFoldDB" id="A0A2A6BKY1"/>
<evidence type="ECO:0000256" key="7">
    <source>
        <dbReference type="ARBA" id="ARBA00022999"/>
    </source>
</evidence>
<dbReference type="GO" id="GO:0005524">
    <property type="term" value="F:ATP binding"/>
    <property type="evidence" value="ECO:0007669"/>
    <property type="project" value="UniProtKB-UniRule"/>
</dbReference>
<keyword evidence="1" id="KW-0728">SH3 domain</keyword>
<evidence type="ECO:0000256" key="10">
    <source>
        <dbReference type="ARBA" id="ARBA00061539"/>
    </source>
</evidence>
<name>A0A2A6BKY1_PRIPA</name>
<sequence>MGGRNSKFGLRRASSRLSRRNSRLSQSGKMERNSVTPKKELIVALFAYDAMGSEDISMRKGDLLRLIEERNNEWWLVENLRTTEQGLVPRTFVAKKMAEECEEWFAHHMSRPRAERLLLGSNLPVGAFLIRERSGSDGMEFALSVRVRSEGTNVPVVFHYRIKRTEEDDLFFVAEGEEFRTLQELVDYYSQADIPGMVPRLTFAVAQAIPRRPSLAADQTWECERSELQLLKKLGGGNFGTVYYGRWRGVVEVAIKSMKAGNTSVSQFLQEAAILKRCDHPNLVKLYAVCTKDKPLYIVTEFMPNGSLSYFCRTLYANGEKIALEIQVDWAAQIASGMAYLEDKHIVHRDLAARNVLVGELVADVPIVKIADFGLARALNGADPYLGPRMANFPIKWTAPEAVNDGHFTTKSDVWSYGVLVYEIFSGGKIPYPGVSNREIMDLVPKGYRMQRIPEIPEPVYVHVMLKCFEANPRDRPTFAYFFSYFEDYFVTSQPSYVQDKQQPNGGQRRRQK</sequence>
<dbReference type="SUPFAM" id="SSF50044">
    <property type="entry name" value="SH3-domain"/>
    <property type="match status" value="1"/>
</dbReference>
<dbReference type="InterPro" id="IPR020635">
    <property type="entry name" value="Tyr_kinase_cat_dom"/>
</dbReference>
<evidence type="ECO:0000256" key="1">
    <source>
        <dbReference type="ARBA" id="ARBA00022443"/>
    </source>
</evidence>
<dbReference type="SUPFAM" id="SSF56112">
    <property type="entry name" value="Protein kinase-like (PK-like)"/>
    <property type="match status" value="1"/>
</dbReference>
<dbReference type="OrthoDB" id="4062651at2759"/>
<dbReference type="GO" id="GO:0030154">
    <property type="term" value="P:cell differentiation"/>
    <property type="evidence" value="ECO:0000318"/>
    <property type="project" value="GO_Central"/>
</dbReference>